<proteinExistence type="predicted"/>
<dbReference type="AlphaFoldDB" id="A0A934SW40"/>
<comment type="caution">
    <text evidence="4">The sequence shown here is derived from an EMBL/GenBank/DDBJ whole genome shotgun (WGS) entry which is preliminary data.</text>
</comment>
<accession>A0A934SW40</accession>
<dbReference type="EMBL" id="JAEPBG010000013">
    <property type="protein sequence ID" value="MBK4737655.1"/>
    <property type="molecule type" value="Genomic_DNA"/>
</dbReference>
<dbReference type="PANTHER" id="PTHR45339:SF5">
    <property type="entry name" value="HISTIDINE KINASE"/>
    <property type="match status" value="1"/>
</dbReference>
<keyword evidence="1 2" id="KW-0597">Phosphoprotein</keyword>
<dbReference type="SUPFAM" id="SSF52172">
    <property type="entry name" value="CheY-like"/>
    <property type="match status" value="1"/>
</dbReference>
<dbReference type="Proteomes" id="UP000622890">
    <property type="component" value="Unassembled WGS sequence"/>
</dbReference>
<feature type="modified residue" description="4-aspartylphosphate" evidence="2">
    <location>
        <position position="59"/>
    </location>
</feature>
<organism evidence="4 5">
    <name type="scientific">Noviherbaspirillum pedocola</name>
    <dbReference type="NCBI Taxonomy" id="2801341"/>
    <lineage>
        <taxon>Bacteria</taxon>
        <taxon>Pseudomonadati</taxon>
        <taxon>Pseudomonadota</taxon>
        <taxon>Betaproteobacteria</taxon>
        <taxon>Burkholderiales</taxon>
        <taxon>Oxalobacteraceae</taxon>
        <taxon>Noviherbaspirillum</taxon>
    </lineage>
</organism>
<dbReference type="InterPro" id="IPR011006">
    <property type="entry name" value="CheY-like_superfamily"/>
</dbReference>
<sequence length="134" mass="14946">MEAFFAAVRILVVEDNRMNRDIVERQLRRVGCTQIATVTNGQEALDWLRQHRCDIIVTDCQMPVMDGYEMTRRIRSVEHGGALRLYIIALSASAMDEDIARCFSVGMDAHVAKPTQLAAIREALEKAAAAGLVQ</sequence>
<evidence type="ECO:0000256" key="1">
    <source>
        <dbReference type="ARBA" id="ARBA00022553"/>
    </source>
</evidence>
<evidence type="ECO:0000259" key="3">
    <source>
        <dbReference type="PROSITE" id="PS50110"/>
    </source>
</evidence>
<name>A0A934SW40_9BURK</name>
<protein>
    <submittedName>
        <fullName evidence="4">Response regulator</fullName>
    </submittedName>
</protein>
<feature type="domain" description="Response regulatory" evidence="3">
    <location>
        <begin position="9"/>
        <end position="128"/>
    </location>
</feature>
<dbReference type="PROSITE" id="PS50110">
    <property type="entry name" value="RESPONSE_REGULATORY"/>
    <property type="match status" value="1"/>
</dbReference>
<evidence type="ECO:0000313" key="4">
    <source>
        <dbReference type="EMBL" id="MBK4737655.1"/>
    </source>
</evidence>
<reference evidence="4" key="1">
    <citation type="submission" date="2021-01" db="EMBL/GenBank/DDBJ databases">
        <title>Genome sequence of strain Noviherbaspirillum sp. DKR-6.</title>
        <authorList>
            <person name="Chaudhary D.K."/>
        </authorList>
    </citation>
    <scope>NUCLEOTIDE SEQUENCE</scope>
    <source>
        <strain evidence="4">DKR-6</strain>
    </source>
</reference>
<gene>
    <name evidence="4" type="ORF">JJB74_23795</name>
</gene>
<evidence type="ECO:0000313" key="5">
    <source>
        <dbReference type="Proteomes" id="UP000622890"/>
    </source>
</evidence>
<evidence type="ECO:0000256" key="2">
    <source>
        <dbReference type="PROSITE-ProRule" id="PRU00169"/>
    </source>
</evidence>
<dbReference type="GO" id="GO:0000160">
    <property type="term" value="P:phosphorelay signal transduction system"/>
    <property type="evidence" value="ECO:0007669"/>
    <property type="project" value="InterPro"/>
</dbReference>
<dbReference type="RefSeq" id="WP_200596122.1">
    <property type="nucleotide sequence ID" value="NZ_JAEPBG010000013.1"/>
</dbReference>
<dbReference type="CDD" id="cd17546">
    <property type="entry name" value="REC_hyHK_CKI1_RcsC-like"/>
    <property type="match status" value="1"/>
</dbReference>
<dbReference type="SMART" id="SM00448">
    <property type="entry name" value="REC"/>
    <property type="match status" value="1"/>
</dbReference>
<dbReference type="PANTHER" id="PTHR45339">
    <property type="entry name" value="HYBRID SIGNAL TRANSDUCTION HISTIDINE KINASE J"/>
    <property type="match status" value="1"/>
</dbReference>
<dbReference type="InterPro" id="IPR001789">
    <property type="entry name" value="Sig_transdc_resp-reg_receiver"/>
</dbReference>
<keyword evidence="5" id="KW-1185">Reference proteome</keyword>
<dbReference type="Gene3D" id="3.40.50.2300">
    <property type="match status" value="1"/>
</dbReference>
<dbReference type="Pfam" id="PF00072">
    <property type="entry name" value="Response_reg"/>
    <property type="match status" value="1"/>
</dbReference>